<sequence length="408" mass="45922">MPHLSQEIIECILDMVSNEHGRFSLLPCSLVSRAWLPRTRHHLFSTIVLHLVRFQYNLKGMKLRLAQLIDTDACTFTPFVQRLVLYFKHLPRGWEEPFSAFTRALPKYTSLVAIKIGRWRSSDFYKEIRPHPLLDMLAHISKLSDLVLGRGSLGSAAEFLRILNACPTLTALTIREFYWPNAPSTSLDPPLSTAYPRAGAIQALRLEGCKIADVLDSFLAAGVPLACTIVELQNIHADAVPVIGRFLACLGDNLRFLGIGFEQTYISLGESKVGHPDAVALLFVEHVDLRKNTCLEAFRLYNIAYCYGHHTPAEALPNIPRILRSLSSPSLVHVSLTCEPLQLDEDNYDVAEHSRNVAVGKMDTAIRERLPRLDTLGMLKLPPRRLYDSGISRCTFHNSWHWGKGHDL</sequence>
<dbReference type="Proteomes" id="UP001219525">
    <property type="component" value="Unassembled WGS sequence"/>
</dbReference>
<proteinExistence type="predicted"/>
<dbReference type="AlphaFoldDB" id="A0AAD6Y5C5"/>
<protein>
    <submittedName>
        <fullName evidence="1">Uncharacterized protein</fullName>
    </submittedName>
</protein>
<evidence type="ECO:0000313" key="2">
    <source>
        <dbReference type="Proteomes" id="UP001219525"/>
    </source>
</evidence>
<keyword evidence="2" id="KW-1185">Reference proteome</keyword>
<dbReference type="EMBL" id="JARJCW010000064">
    <property type="protein sequence ID" value="KAJ7200106.1"/>
    <property type="molecule type" value="Genomic_DNA"/>
</dbReference>
<accession>A0AAD6Y5C5</accession>
<name>A0AAD6Y5C5_9AGAR</name>
<dbReference type="SUPFAM" id="SSF52047">
    <property type="entry name" value="RNI-like"/>
    <property type="match status" value="1"/>
</dbReference>
<organism evidence="1 2">
    <name type="scientific">Mycena pura</name>
    <dbReference type="NCBI Taxonomy" id="153505"/>
    <lineage>
        <taxon>Eukaryota</taxon>
        <taxon>Fungi</taxon>
        <taxon>Dikarya</taxon>
        <taxon>Basidiomycota</taxon>
        <taxon>Agaricomycotina</taxon>
        <taxon>Agaricomycetes</taxon>
        <taxon>Agaricomycetidae</taxon>
        <taxon>Agaricales</taxon>
        <taxon>Marasmiineae</taxon>
        <taxon>Mycenaceae</taxon>
        <taxon>Mycena</taxon>
    </lineage>
</organism>
<gene>
    <name evidence="1" type="ORF">GGX14DRAFT_660555</name>
</gene>
<evidence type="ECO:0000313" key="1">
    <source>
        <dbReference type="EMBL" id="KAJ7200106.1"/>
    </source>
</evidence>
<reference evidence="1" key="1">
    <citation type="submission" date="2023-03" db="EMBL/GenBank/DDBJ databases">
        <title>Massive genome expansion in bonnet fungi (Mycena s.s.) driven by repeated elements and novel gene families across ecological guilds.</title>
        <authorList>
            <consortium name="Lawrence Berkeley National Laboratory"/>
            <person name="Harder C.B."/>
            <person name="Miyauchi S."/>
            <person name="Viragh M."/>
            <person name="Kuo A."/>
            <person name="Thoen E."/>
            <person name="Andreopoulos B."/>
            <person name="Lu D."/>
            <person name="Skrede I."/>
            <person name="Drula E."/>
            <person name="Henrissat B."/>
            <person name="Morin E."/>
            <person name="Kohler A."/>
            <person name="Barry K."/>
            <person name="LaButti K."/>
            <person name="Morin E."/>
            <person name="Salamov A."/>
            <person name="Lipzen A."/>
            <person name="Mereny Z."/>
            <person name="Hegedus B."/>
            <person name="Baldrian P."/>
            <person name="Stursova M."/>
            <person name="Weitz H."/>
            <person name="Taylor A."/>
            <person name="Grigoriev I.V."/>
            <person name="Nagy L.G."/>
            <person name="Martin F."/>
            <person name="Kauserud H."/>
        </authorList>
    </citation>
    <scope>NUCLEOTIDE SEQUENCE</scope>
    <source>
        <strain evidence="1">9144</strain>
    </source>
</reference>
<comment type="caution">
    <text evidence="1">The sequence shown here is derived from an EMBL/GenBank/DDBJ whole genome shotgun (WGS) entry which is preliminary data.</text>
</comment>